<dbReference type="Proteomes" id="UP000183805">
    <property type="component" value="Unassembled WGS sequence"/>
</dbReference>
<comment type="caution">
    <text evidence="2">The sequence shown here is derived from an EMBL/GenBank/DDBJ whole genome shotgun (WGS) entry which is preliminary data.</text>
</comment>
<dbReference type="RefSeq" id="WP_074989166.1">
    <property type="nucleotide sequence ID" value="NZ_FPAZ01000008.1"/>
</dbReference>
<evidence type="ECO:0000313" key="3">
    <source>
        <dbReference type="Proteomes" id="UP000183805"/>
    </source>
</evidence>
<feature type="transmembrane region" description="Helical" evidence="1">
    <location>
        <begin position="84"/>
        <end position="109"/>
    </location>
</feature>
<feature type="transmembrane region" description="Helical" evidence="1">
    <location>
        <begin position="37"/>
        <end position="64"/>
    </location>
</feature>
<name>A0ABY1GQD2_9GAMM</name>
<evidence type="ECO:0000313" key="2">
    <source>
        <dbReference type="EMBL" id="SFT74553.1"/>
    </source>
</evidence>
<keyword evidence="1" id="KW-0472">Membrane</keyword>
<accession>A0ABY1GQD2</accession>
<reference evidence="2 3" key="1">
    <citation type="submission" date="2016-10" db="EMBL/GenBank/DDBJ databases">
        <authorList>
            <person name="Varghese N."/>
            <person name="Submissions S."/>
        </authorList>
    </citation>
    <scope>NUCLEOTIDE SEQUENCE [LARGE SCALE GENOMIC DNA]</scope>
    <source>
        <strain evidence="2 3">CGMCC 1.8499</strain>
    </source>
</reference>
<feature type="transmembrane region" description="Helical" evidence="1">
    <location>
        <begin position="6"/>
        <end position="25"/>
    </location>
</feature>
<evidence type="ECO:0000256" key="1">
    <source>
        <dbReference type="SAM" id="Phobius"/>
    </source>
</evidence>
<keyword evidence="1" id="KW-0812">Transmembrane</keyword>
<organism evidence="2 3">
    <name type="scientific">Pseudoalteromonas lipolytica</name>
    <dbReference type="NCBI Taxonomy" id="570156"/>
    <lineage>
        <taxon>Bacteria</taxon>
        <taxon>Pseudomonadati</taxon>
        <taxon>Pseudomonadota</taxon>
        <taxon>Gammaproteobacteria</taxon>
        <taxon>Alteromonadales</taxon>
        <taxon>Pseudoalteromonadaceae</taxon>
        <taxon>Pseudoalteromonas</taxon>
    </lineage>
</organism>
<protein>
    <submittedName>
        <fullName evidence="2">Uncharacterized protein</fullName>
    </submittedName>
</protein>
<gene>
    <name evidence="2" type="ORF">SAMN04487854_108222</name>
</gene>
<keyword evidence="3" id="KW-1185">Reference proteome</keyword>
<keyword evidence="1" id="KW-1133">Transmembrane helix</keyword>
<sequence length="116" mass="12198">MAGPLAILAIPAILTGIATGLSELIKFLIRRYTARTIIAGIFLAAYSAAMLVFINSANSQFAILLSSLPTNSFSQAGLSLVPNNAITCASIVVGTKVAQMTLYFAFGVLRTKMKAQ</sequence>
<proteinExistence type="predicted"/>
<dbReference type="EMBL" id="FPAZ01000008">
    <property type="protein sequence ID" value="SFT74553.1"/>
    <property type="molecule type" value="Genomic_DNA"/>
</dbReference>